<dbReference type="GO" id="GO:0008843">
    <property type="term" value="F:endochitinase activity"/>
    <property type="evidence" value="ECO:0007669"/>
    <property type="project" value="UniProtKB-EC"/>
</dbReference>
<accession>A0A1W1BHS9</accession>
<protein>
    <submittedName>
        <fullName evidence="1">Chitinase</fullName>
        <ecNumber evidence="1">3.2.1.14</ecNumber>
    </submittedName>
</protein>
<proteinExistence type="predicted"/>
<organism evidence="1">
    <name type="scientific">hydrothermal vent metagenome</name>
    <dbReference type="NCBI Taxonomy" id="652676"/>
    <lineage>
        <taxon>unclassified sequences</taxon>
        <taxon>metagenomes</taxon>
        <taxon>ecological metagenomes</taxon>
    </lineage>
</organism>
<name>A0A1W1BHS9_9ZZZZ</name>
<sequence>MKRLILILVMIATVSLTSCGGGSSEEAKELLSQILTIVGIPQDMIVNICQDENDNGFCDSFELESVSWVKNSFLSKVIVGEDNSYELKDYDPTKKIIMELQSDKVEYNDGNFSLEYKGTSRELSILQSMVDNDDLSNEDVAEVKKMDGKDTFDDILLSSMMKNLNGYMHNDMGHKDARYVNLKELGRVLKDDIPLKSLPTLIKKQCNGDKECIKELIKNFSVNLSTDTQSIYTIAQNQRKVKLLNDKLIEKFTCRDEERKIVRHYGFEDIFNLKNRDEYAHPTIELVRRIGRDNLANYDSTKVGKFFAENVKDIPRKFRNGRFYIGLKKSGSRLNGEDRIHIGNYTSNDSSNHFNSKLIDLRKQGWSHQSINSANPTTEIYYTDFDNIQLNDKNDTLLDYLDIKTHFDVVVENTAVDFISVATCAKKDPEGEIKQALNIFRCKEGEKLIKLIGGNVDAFAKGEEKEATPSDILLASIDRPTVGYDELADNKFFLDTLKKPTDLTITNAQFSVGIKPLPKFLYQNDTIHLGSYESDKYARFKLYGNDKNSVYNMWSRNILISNGERVLQTNLSDINLTNGGTGSLFDMLKESGSALDILIQNDTSVDFSYLNMCVK</sequence>
<dbReference type="EC" id="3.2.1.14" evidence="1"/>
<reference evidence="1" key="1">
    <citation type="submission" date="2016-10" db="EMBL/GenBank/DDBJ databases">
        <authorList>
            <person name="de Groot N.N."/>
        </authorList>
    </citation>
    <scope>NUCLEOTIDE SEQUENCE</scope>
</reference>
<dbReference type="EMBL" id="FPHE01000039">
    <property type="protein sequence ID" value="SFV53076.1"/>
    <property type="molecule type" value="Genomic_DNA"/>
</dbReference>
<dbReference type="AlphaFoldDB" id="A0A1W1BHS9"/>
<keyword evidence="1" id="KW-0378">Hydrolase</keyword>
<dbReference type="PROSITE" id="PS51257">
    <property type="entry name" value="PROKAR_LIPOPROTEIN"/>
    <property type="match status" value="1"/>
</dbReference>
<gene>
    <name evidence="1" type="ORF">MNB_SV-12-651</name>
</gene>
<keyword evidence="1" id="KW-0326">Glycosidase</keyword>
<evidence type="ECO:0000313" key="1">
    <source>
        <dbReference type="EMBL" id="SFV53076.1"/>
    </source>
</evidence>